<evidence type="ECO:0008006" key="3">
    <source>
        <dbReference type="Google" id="ProtNLM"/>
    </source>
</evidence>
<accession>A0ABY6CF94</accession>
<evidence type="ECO:0000313" key="1">
    <source>
        <dbReference type="EMBL" id="UXN70914.1"/>
    </source>
</evidence>
<gene>
    <name evidence="1" type="ORF">N8A98_06925</name>
</gene>
<keyword evidence="2" id="KW-1185">Reference proteome</keyword>
<protein>
    <recommendedName>
        <fullName evidence="3">DUF2442 domain-containing protein</fullName>
    </recommendedName>
</protein>
<dbReference type="RefSeq" id="WP_262170205.1">
    <property type="nucleotide sequence ID" value="NZ_CP104965.1"/>
</dbReference>
<organism evidence="1 2">
    <name type="scientific">Devosia neptuniae</name>
    <dbReference type="NCBI Taxonomy" id="191302"/>
    <lineage>
        <taxon>Bacteria</taxon>
        <taxon>Pseudomonadati</taxon>
        <taxon>Pseudomonadota</taxon>
        <taxon>Alphaproteobacteria</taxon>
        <taxon>Hyphomicrobiales</taxon>
        <taxon>Devosiaceae</taxon>
        <taxon>Devosia</taxon>
    </lineage>
</organism>
<evidence type="ECO:0000313" key="2">
    <source>
        <dbReference type="Proteomes" id="UP001061862"/>
    </source>
</evidence>
<proteinExistence type="predicted"/>
<reference evidence="1 2" key="1">
    <citation type="submission" date="2022-09" db="EMBL/GenBank/DDBJ databases">
        <title>Interaction between co-microsymbionts with complementary sets of symbiotic genes in legume-rhizobium systems.</title>
        <authorList>
            <person name="Safronova V."/>
            <person name="Sazanova A."/>
            <person name="Afonin A."/>
            <person name="Chirak E."/>
        </authorList>
    </citation>
    <scope>NUCLEOTIDE SEQUENCE [LARGE SCALE GENOMIC DNA]</scope>
    <source>
        <strain evidence="1 2">A18/4-1</strain>
    </source>
</reference>
<dbReference type="EMBL" id="CP104965">
    <property type="protein sequence ID" value="UXN70914.1"/>
    <property type="molecule type" value="Genomic_DNA"/>
</dbReference>
<dbReference type="Proteomes" id="UP001061862">
    <property type="component" value="Chromosome"/>
</dbReference>
<name>A0ABY6CF94_9HYPH</name>
<sequence>MKFRWHRGSLADSMDTVVEFNGTKEALTVLLKADALPWFPPLDIHDVLVEPYTVDDRIGWDTYLVTVDGKAVGFTDGAVA</sequence>